<proteinExistence type="predicted"/>
<dbReference type="Proteomes" id="UP001162131">
    <property type="component" value="Unassembled WGS sequence"/>
</dbReference>
<dbReference type="AlphaFoldDB" id="A0AAU9JLA1"/>
<sequence>MHNWSAHILQDGALTQFKVQELLQDLQLLSKYSDSLQGAIQFLSSPDIQKMLPKSAPVPSICPTYSLKLKIKPVKPKFVPFPINKWLDLSLNKYCE</sequence>
<protein>
    <submittedName>
        <fullName evidence="1">Uncharacterized protein</fullName>
    </submittedName>
</protein>
<evidence type="ECO:0000313" key="2">
    <source>
        <dbReference type="Proteomes" id="UP001162131"/>
    </source>
</evidence>
<organism evidence="1 2">
    <name type="scientific">Blepharisma stoltei</name>
    <dbReference type="NCBI Taxonomy" id="1481888"/>
    <lineage>
        <taxon>Eukaryota</taxon>
        <taxon>Sar</taxon>
        <taxon>Alveolata</taxon>
        <taxon>Ciliophora</taxon>
        <taxon>Postciliodesmatophora</taxon>
        <taxon>Heterotrichea</taxon>
        <taxon>Heterotrichida</taxon>
        <taxon>Blepharismidae</taxon>
        <taxon>Blepharisma</taxon>
    </lineage>
</organism>
<evidence type="ECO:0000313" key="1">
    <source>
        <dbReference type="EMBL" id="CAG9324245.1"/>
    </source>
</evidence>
<comment type="caution">
    <text evidence="1">The sequence shown here is derived from an EMBL/GenBank/DDBJ whole genome shotgun (WGS) entry which is preliminary data.</text>
</comment>
<dbReference type="EMBL" id="CAJZBQ010000036">
    <property type="protein sequence ID" value="CAG9324245.1"/>
    <property type="molecule type" value="Genomic_DNA"/>
</dbReference>
<accession>A0AAU9JLA1</accession>
<name>A0AAU9JLA1_9CILI</name>
<reference evidence="1" key="1">
    <citation type="submission" date="2021-09" db="EMBL/GenBank/DDBJ databases">
        <authorList>
            <consortium name="AG Swart"/>
            <person name="Singh M."/>
            <person name="Singh A."/>
            <person name="Seah K."/>
            <person name="Emmerich C."/>
        </authorList>
    </citation>
    <scope>NUCLEOTIDE SEQUENCE</scope>
    <source>
        <strain evidence="1">ATCC30299</strain>
    </source>
</reference>
<keyword evidence="2" id="KW-1185">Reference proteome</keyword>
<gene>
    <name evidence="1" type="ORF">BSTOLATCC_MIC36040</name>
</gene>